<dbReference type="PIRSF" id="PIRSF005250">
    <property type="entry name" value="UCP005250"/>
    <property type="match status" value="1"/>
</dbReference>
<name>A0A3N4KE92_9PEZI</name>
<dbReference type="InterPro" id="IPR016024">
    <property type="entry name" value="ARM-type_fold"/>
</dbReference>
<dbReference type="Pfam" id="PF21547">
    <property type="entry name" value="TTI1"/>
    <property type="match status" value="1"/>
</dbReference>
<sequence length="1065" mass="116509">MSDETQRQVFKELKPHCIKVSETILKPTQDPRALTTSLTQLLQTLTSTSARHVQVFNRALGDYVFYPLSHIFRQHQTVNDSALEKALACVRILLNTCWRLNMPAEQAKQMLIMITFVIAGVPGAPVNANRSEETKVEGMKCLLALFECVRRTEKGVLGDVESLPALGHSVTAILEVAISTGSVQLQIVSLEVLEALLFSCVTDLDIFASFYPGVVSGLAKVIGLGPTTKRPYEVLVRCVKVLDRVICKVLGDRDTAFLPTEEENKGKGKEGKNEDLKVHRTTSWLTATATQTKSALDNILRLRGHPHSHVRRAVFELCRDLLETCGKSLAEARTAIIETLIVLSGDEDDSLKSISENTLRVAAMSQNIKEVIQSCVHGWALSLPRVMAGNEEIMKTRLISRISTGFRILTELGMDSEILQETLATNIRDSLFTAYTGAAGKQEGIQAVEEPLPFDALVSRNTSIGTLAGSAQYPDVVLGHRSQRDTVGSVKKLLGLLGCSSENALRLAQRHIRESSRMNAPAKDRSTSLWVAVQLLRGSLANSEEMDLFLDLDFSPSGPLQQHVTEELFAVSLSVLNDATELGADEEADPMAPTLQCLALEAISLTAQAQKESFREDLVDALYPVVHLLGSPSRAVQSHAIVTLNNVSRSCGYPSAKELILENVDYMVNAVALKLNTFDLSPQAPVVLGMMLRLAGPSLIPYLDDTVVSIFAALDAFHGYEALCEALLGVLAQVVEESGKGGELLAITANPDDTPSSPAQGKRGKLLTSEDLIKDIKSNLLREQEKKKQAEADIAAGKFPREPWGKGKKEGKFRDKNADPTIENENEDEEDPPPPPTRPETQIVKPTKTYDLVQRITRLSQHYLTHPSYPLRLKLLRLISTASPLLSKSEDAFLPLVNDIWPALLNRLFEDEPYVTVAAAEAISTLARECGDFISSRIADAWPGIKRVFGNSLRRWEREGGGRSGGGGGMGVYGPGYKVFDALCGMLATVVEFCRVGDEVVDDVCGIMGGERLALREDLKVALEGANPEAVWLEIEGWKARSGGVVDEKWALPVLKGFKFYQVVF</sequence>
<dbReference type="Pfam" id="PF24181">
    <property type="entry name" value="TPR_TTI1_C"/>
    <property type="match status" value="1"/>
</dbReference>
<keyword evidence="5" id="KW-1185">Reference proteome</keyword>
<dbReference type="InterPro" id="IPR052587">
    <property type="entry name" value="TELO2-interacting_protein_1"/>
</dbReference>
<proteinExistence type="predicted"/>
<dbReference type="SUPFAM" id="SSF48371">
    <property type="entry name" value="ARM repeat"/>
    <property type="match status" value="1"/>
</dbReference>
<dbReference type="EMBL" id="ML120359">
    <property type="protein sequence ID" value="RPB04205.1"/>
    <property type="molecule type" value="Genomic_DNA"/>
</dbReference>
<dbReference type="Pfam" id="PF24173">
    <property type="entry name" value="TPR_TTI1_N"/>
    <property type="match status" value="1"/>
</dbReference>
<dbReference type="InterPro" id="IPR057566">
    <property type="entry name" value="TPR_TTI1_N"/>
</dbReference>
<dbReference type="InterPro" id="IPR057567">
    <property type="entry name" value="TPR_TTI1_C"/>
</dbReference>
<feature type="compositionally biased region" description="Basic and acidic residues" evidence="1">
    <location>
        <begin position="799"/>
        <end position="818"/>
    </location>
</feature>
<evidence type="ECO:0000259" key="2">
    <source>
        <dbReference type="Pfam" id="PF24173"/>
    </source>
</evidence>
<feature type="compositionally biased region" description="Acidic residues" evidence="1">
    <location>
        <begin position="822"/>
        <end position="832"/>
    </location>
</feature>
<dbReference type="OrthoDB" id="6781668at2759"/>
<dbReference type="PANTHER" id="PTHR18460">
    <property type="entry name" value="TEL2 INTERACTING PROTEIN 1 TTI1 FAMILY MEMBER"/>
    <property type="match status" value="1"/>
</dbReference>
<dbReference type="Gene3D" id="1.25.10.10">
    <property type="entry name" value="Leucine-rich Repeat Variant"/>
    <property type="match status" value="2"/>
</dbReference>
<dbReference type="InterPro" id="IPR011989">
    <property type="entry name" value="ARM-like"/>
</dbReference>
<evidence type="ECO:0000256" key="1">
    <source>
        <dbReference type="SAM" id="MobiDB-lite"/>
    </source>
</evidence>
<feature type="region of interest" description="Disordered" evidence="1">
    <location>
        <begin position="784"/>
        <end position="844"/>
    </location>
</feature>
<reference evidence="4 5" key="1">
    <citation type="journal article" date="2018" name="Nat. Ecol. Evol.">
        <title>Pezizomycetes genomes reveal the molecular basis of ectomycorrhizal truffle lifestyle.</title>
        <authorList>
            <person name="Murat C."/>
            <person name="Payen T."/>
            <person name="Noel B."/>
            <person name="Kuo A."/>
            <person name="Morin E."/>
            <person name="Chen J."/>
            <person name="Kohler A."/>
            <person name="Krizsan K."/>
            <person name="Balestrini R."/>
            <person name="Da Silva C."/>
            <person name="Montanini B."/>
            <person name="Hainaut M."/>
            <person name="Levati E."/>
            <person name="Barry K.W."/>
            <person name="Belfiori B."/>
            <person name="Cichocki N."/>
            <person name="Clum A."/>
            <person name="Dockter R.B."/>
            <person name="Fauchery L."/>
            <person name="Guy J."/>
            <person name="Iotti M."/>
            <person name="Le Tacon F."/>
            <person name="Lindquist E.A."/>
            <person name="Lipzen A."/>
            <person name="Malagnac F."/>
            <person name="Mello A."/>
            <person name="Molinier V."/>
            <person name="Miyauchi S."/>
            <person name="Poulain J."/>
            <person name="Riccioni C."/>
            <person name="Rubini A."/>
            <person name="Sitrit Y."/>
            <person name="Splivallo R."/>
            <person name="Traeger S."/>
            <person name="Wang M."/>
            <person name="Zifcakova L."/>
            <person name="Wipf D."/>
            <person name="Zambonelli A."/>
            <person name="Paolocci F."/>
            <person name="Nowrousian M."/>
            <person name="Ottonello S."/>
            <person name="Baldrian P."/>
            <person name="Spatafora J.W."/>
            <person name="Henrissat B."/>
            <person name="Nagy L.G."/>
            <person name="Aury J.M."/>
            <person name="Wincker P."/>
            <person name="Grigoriev I.V."/>
            <person name="Bonfante P."/>
            <person name="Martin F.M."/>
        </authorList>
    </citation>
    <scope>NUCLEOTIDE SEQUENCE [LARGE SCALE GENOMIC DNA]</scope>
    <source>
        <strain evidence="4 5">120613-1</strain>
    </source>
</reference>
<dbReference type="AlphaFoldDB" id="A0A3N4KE92"/>
<dbReference type="PANTHER" id="PTHR18460:SF3">
    <property type="entry name" value="TELO2-INTERACTING PROTEIN 1 HOMOLOG"/>
    <property type="match status" value="1"/>
</dbReference>
<feature type="region of interest" description="Disordered" evidence="1">
    <location>
        <begin position="745"/>
        <end position="765"/>
    </location>
</feature>
<feature type="domain" description="TTI1 C-terminal TPR" evidence="3">
    <location>
        <begin position="773"/>
        <end position="952"/>
    </location>
</feature>
<dbReference type="STRING" id="1336337.A0A3N4KE92"/>
<dbReference type="InterPro" id="IPR016441">
    <property type="entry name" value="Tti1"/>
</dbReference>
<organism evidence="4 5">
    <name type="scientific">Choiromyces venosus 120613-1</name>
    <dbReference type="NCBI Taxonomy" id="1336337"/>
    <lineage>
        <taxon>Eukaryota</taxon>
        <taxon>Fungi</taxon>
        <taxon>Dikarya</taxon>
        <taxon>Ascomycota</taxon>
        <taxon>Pezizomycotina</taxon>
        <taxon>Pezizomycetes</taxon>
        <taxon>Pezizales</taxon>
        <taxon>Tuberaceae</taxon>
        <taxon>Choiromyces</taxon>
    </lineage>
</organism>
<evidence type="ECO:0000313" key="5">
    <source>
        <dbReference type="Proteomes" id="UP000276215"/>
    </source>
</evidence>
<accession>A0A3N4KE92</accession>
<evidence type="ECO:0000259" key="3">
    <source>
        <dbReference type="Pfam" id="PF24181"/>
    </source>
</evidence>
<dbReference type="GO" id="GO:0005737">
    <property type="term" value="C:cytoplasm"/>
    <property type="evidence" value="ECO:0007669"/>
    <property type="project" value="TreeGrafter"/>
</dbReference>
<gene>
    <name evidence="4" type="ORF">L873DRAFT_1759465</name>
</gene>
<dbReference type="Proteomes" id="UP000276215">
    <property type="component" value="Unassembled WGS sequence"/>
</dbReference>
<dbReference type="InterPro" id="IPR049362">
    <property type="entry name" value="TTI1_rpt"/>
</dbReference>
<protein>
    <submittedName>
        <fullName evidence="4">ARM repeat-containing protein</fullName>
    </submittedName>
</protein>
<evidence type="ECO:0000313" key="4">
    <source>
        <dbReference type="EMBL" id="RPB04205.1"/>
    </source>
</evidence>
<feature type="domain" description="TTI1 N-terminal TPR" evidence="2">
    <location>
        <begin position="10"/>
        <end position="347"/>
    </location>
</feature>